<accession>A0A917WF47</accession>
<organism evidence="2 3">
    <name type="scientific">Nakamurella endophytica</name>
    <dbReference type="NCBI Taxonomy" id="1748367"/>
    <lineage>
        <taxon>Bacteria</taxon>
        <taxon>Bacillati</taxon>
        <taxon>Actinomycetota</taxon>
        <taxon>Actinomycetes</taxon>
        <taxon>Nakamurellales</taxon>
        <taxon>Nakamurellaceae</taxon>
        <taxon>Nakamurella</taxon>
    </lineage>
</organism>
<proteinExistence type="predicted"/>
<gene>
    <name evidence="2" type="ORF">GCM10011594_18730</name>
</gene>
<dbReference type="EMBL" id="BMNA01000003">
    <property type="protein sequence ID" value="GGL99008.1"/>
    <property type="molecule type" value="Genomic_DNA"/>
</dbReference>
<dbReference type="Proteomes" id="UP000655208">
    <property type="component" value="Unassembled WGS sequence"/>
</dbReference>
<name>A0A917WF47_9ACTN</name>
<keyword evidence="3" id="KW-1185">Reference proteome</keyword>
<feature type="region of interest" description="Disordered" evidence="1">
    <location>
        <begin position="1"/>
        <end position="88"/>
    </location>
</feature>
<dbReference type="RefSeq" id="WP_188941236.1">
    <property type="nucleotide sequence ID" value="NZ_BMNA01000003.1"/>
</dbReference>
<reference evidence="2" key="2">
    <citation type="submission" date="2020-09" db="EMBL/GenBank/DDBJ databases">
        <authorList>
            <person name="Sun Q."/>
            <person name="Zhou Y."/>
        </authorList>
    </citation>
    <scope>NUCLEOTIDE SEQUENCE</scope>
    <source>
        <strain evidence="2">CGMCC 4.7308</strain>
    </source>
</reference>
<feature type="compositionally biased region" description="Basic and acidic residues" evidence="1">
    <location>
        <begin position="44"/>
        <end position="78"/>
    </location>
</feature>
<evidence type="ECO:0000313" key="3">
    <source>
        <dbReference type="Proteomes" id="UP000655208"/>
    </source>
</evidence>
<protein>
    <submittedName>
        <fullName evidence="2">Uncharacterized protein</fullName>
    </submittedName>
</protein>
<reference evidence="2" key="1">
    <citation type="journal article" date="2014" name="Int. J. Syst. Evol. Microbiol.">
        <title>Complete genome sequence of Corynebacterium casei LMG S-19264T (=DSM 44701T), isolated from a smear-ripened cheese.</title>
        <authorList>
            <consortium name="US DOE Joint Genome Institute (JGI-PGF)"/>
            <person name="Walter F."/>
            <person name="Albersmeier A."/>
            <person name="Kalinowski J."/>
            <person name="Ruckert C."/>
        </authorList>
    </citation>
    <scope>NUCLEOTIDE SEQUENCE</scope>
    <source>
        <strain evidence="2">CGMCC 4.7308</strain>
    </source>
</reference>
<comment type="caution">
    <text evidence="2">The sequence shown here is derived from an EMBL/GenBank/DDBJ whole genome shotgun (WGS) entry which is preliminary data.</text>
</comment>
<evidence type="ECO:0000313" key="2">
    <source>
        <dbReference type="EMBL" id="GGL99008.1"/>
    </source>
</evidence>
<evidence type="ECO:0000256" key="1">
    <source>
        <dbReference type="SAM" id="MobiDB-lite"/>
    </source>
</evidence>
<sequence length="88" mass="9590">MTEQSSLSGREQAIVDQSDDVRDPADDSDELNDPTAMADTYPKALEDKLQAAEAIEEHRDEPDRRTMSGNGDDRKDEAAGLTGWAGLP</sequence>
<dbReference type="AlphaFoldDB" id="A0A917WF47"/>